<dbReference type="AlphaFoldDB" id="A0A1I1KRT1"/>
<accession>A0A1I1KRT1</accession>
<keyword evidence="1" id="KW-0472">Membrane</keyword>
<protein>
    <recommendedName>
        <fullName evidence="4">DUF2798 domain-containing protein</fullName>
    </recommendedName>
</protein>
<keyword evidence="1" id="KW-0812">Transmembrane</keyword>
<keyword evidence="3" id="KW-1185">Reference proteome</keyword>
<evidence type="ECO:0000313" key="3">
    <source>
        <dbReference type="Proteomes" id="UP000199514"/>
    </source>
</evidence>
<dbReference type="OrthoDB" id="711736at2"/>
<evidence type="ECO:0000256" key="1">
    <source>
        <dbReference type="SAM" id="Phobius"/>
    </source>
</evidence>
<organism evidence="2 3">
    <name type="scientific">Flexibacter flexilis DSM 6793</name>
    <dbReference type="NCBI Taxonomy" id="927664"/>
    <lineage>
        <taxon>Bacteria</taxon>
        <taxon>Pseudomonadati</taxon>
        <taxon>Bacteroidota</taxon>
        <taxon>Cytophagia</taxon>
        <taxon>Cytophagales</taxon>
        <taxon>Flexibacteraceae</taxon>
        <taxon>Flexibacter</taxon>
    </lineage>
</organism>
<feature type="transmembrane region" description="Helical" evidence="1">
    <location>
        <begin position="43"/>
        <end position="64"/>
    </location>
</feature>
<sequence>MNRKYFRYVSTFFVVVPMTFIMALVGIGRNYGFVDGWVSKFFGVWTTMLPIAYVAAFLIIPQALRLTEMVMKKESASNRG</sequence>
<keyword evidence="1" id="KW-1133">Transmembrane helix</keyword>
<proteinExistence type="predicted"/>
<dbReference type="InterPro" id="IPR021529">
    <property type="entry name" value="DUF2798"/>
</dbReference>
<name>A0A1I1KRT1_9BACT</name>
<gene>
    <name evidence="2" type="ORF">SAMN05421780_107179</name>
</gene>
<dbReference type="Pfam" id="PF11391">
    <property type="entry name" value="DUF2798"/>
    <property type="match status" value="1"/>
</dbReference>
<dbReference type="RefSeq" id="WP_091513432.1">
    <property type="nucleotide sequence ID" value="NZ_FOLE01000007.1"/>
</dbReference>
<reference evidence="2 3" key="1">
    <citation type="submission" date="2016-10" db="EMBL/GenBank/DDBJ databases">
        <authorList>
            <person name="de Groot N.N."/>
        </authorList>
    </citation>
    <scope>NUCLEOTIDE SEQUENCE [LARGE SCALE GENOMIC DNA]</scope>
    <source>
        <strain evidence="2 3">DSM 6793</strain>
    </source>
</reference>
<feature type="transmembrane region" description="Helical" evidence="1">
    <location>
        <begin position="12"/>
        <end position="31"/>
    </location>
</feature>
<dbReference type="EMBL" id="FOLE01000007">
    <property type="protein sequence ID" value="SFC63441.1"/>
    <property type="molecule type" value="Genomic_DNA"/>
</dbReference>
<dbReference type="Proteomes" id="UP000199514">
    <property type="component" value="Unassembled WGS sequence"/>
</dbReference>
<evidence type="ECO:0000313" key="2">
    <source>
        <dbReference type="EMBL" id="SFC63441.1"/>
    </source>
</evidence>
<evidence type="ECO:0008006" key="4">
    <source>
        <dbReference type="Google" id="ProtNLM"/>
    </source>
</evidence>